<sequence length="291" mass="32273">MASSPYQSLAPLDSEDLSSTPPSLPAEVNREKEAEQRAITTVEDAIAAIRSRAAKVSGSSAGTQPAQDPLLFLPPLLSRLPSDSRSDTRSSRNDDDGVDYTSSCLPDIDSASLALHRALHRFRPVTPLYAVAPYEQAFNWSSLQIEDDSSRLARQEACEWYIVAFRSKRRVGFTPEEAYELYKADREAHEEAVQAGGLLMYWYGSPFPIDASTRRQDAHLPWSVDLSGRNLATCIWQSRAHALAAMRGEKHKKAAQLASRSYESYTLERYVLRKQAGELAVQVKPWQAGGA</sequence>
<comment type="caution">
    <text evidence="2">The sequence shown here is derived from an EMBL/GenBank/DDBJ whole genome shotgun (WGS) entry which is preliminary data.</text>
</comment>
<protein>
    <submittedName>
        <fullName evidence="2">Uncharacterized protein</fullName>
    </submittedName>
</protein>
<dbReference type="PANTHER" id="PTHR36986:SF1">
    <property type="entry name" value="UPF0643 PROTEIN PB2B2.08"/>
    <property type="match status" value="1"/>
</dbReference>
<keyword evidence="3" id="KW-1185">Reference proteome</keyword>
<evidence type="ECO:0000256" key="1">
    <source>
        <dbReference type="SAM" id="MobiDB-lite"/>
    </source>
</evidence>
<dbReference type="EMBL" id="PJQD01000013">
    <property type="protein sequence ID" value="POY75667.1"/>
    <property type="molecule type" value="Genomic_DNA"/>
</dbReference>
<evidence type="ECO:0000313" key="3">
    <source>
        <dbReference type="Proteomes" id="UP000237144"/>
    </source>
</evidence>
<evidence type="ECO:0000313" key="2">
    <source>
        <dbReference type="EMBL" id="POY75667.1"/>
    </source>
</evidence>
<proteinExistence type="predicted"/>
<name>A0A2S5BFX5_9BASI</name>
<feature type="compositionally biased region" description="Basic and acidic residues" evidence="1">
    <location>
        <begin position="82"/>
        <end position="95"/>
    </location>
</feature>
<feature type="region of interest" description="Disordered" evidence="1">
    <location>
        <begin position="79"/>
        <end position="100"/>
    </location>
</feature>
<dbReference type="AlphaFoldDB" id="A0A2S5BFX5"/>
<reference evidence="2 3" key="1">
    <citation type="journal article" date="2018" name="Front. Microbiol.">
        <title>Prospects for Fungal Bioremediation of Acidic Radioactive Waste Sites: Characterization and Genome Sequence of Rhodotorula taiwanensis MD1149.</title>
        <authorList>
            <person name="Tkavc R."/>
            <person name="Matrosova V.Y."/>
            <person name="Grichenko O.E."/>
            <person name="Gostincar C."/>
            <person name="Volpe R.P."/>
            <person name="Klimenkova P."/>
            <person name="Gaidamakova E.K."/>
            <person name="Zhou C.E."/>
            <person name="Stewart B.J."/>
            <person name="Lyman M.G."/>
            <person name="Malfatti S.A."/>
            <person name="Rubinfeld B."/>
            <person name="Courtot M."/>
            <person name="Singh J."/>
            <person name="Dalgard C.L."/>
            <person name="Hamilton T."/>
            <person name="Frey K.G."/>
            <person name="Gunde-Cimerman N."/>
            <person name="Dugan L."/>
            <person name="Daly M.J."/>
        </authorList>
    </citation>
    <scope>NUCLEOTIDE SEQUENCE [LARGE SCALE GENOMIC DNA]</scope>
    <source>
        <strain evidence="2 3">MD1149</strain>
    </source>
</reference>
<dbReference type="PANTHER" id="PTHR36986">
    <property type="entry name" value="UPF0643 PROTEIN PB2B2.08"/>
    <property type="match status" value="1"/>
</dbReference>
<feature type="region of interest" description="Disordered" evidence="1">
    <location>
        <begin position="1"/>
        <end position="37"/>
    </location>
</feature>
<dbReference type="Proteomes" id="UP000237144">
    <property type="component" value="Unassembled WGS sequence"/>
</dbReference>
<gene>
    <name evidence="2" type="ORF">BMF94_1290</name>
</gene>
<organism evidence="2 3">
    <name type="scientific">Rhodotorula taiwanensis</name>
    <dbReference type="NCBI Taxonomy" id="741276"/>
    <lineage>
        <taxon>Eukaryota</taxon>
        <taxon>Fungi</taxon>
        <taxon>Dikarya</taxon>
        <taxon>Basidiomycota</taxon>
        <taxon>Pucciniomycotina</taxon>
        <taxon>Microbotryomycetes</taxon>
        <taxon>Sporidiobolales</taxon>
        <taxon>Sporidiobolaceae</taxon>
        <taxon>Rhodotorula</taxon>
    </lineage>
</organism>
<dbReference type="OrthoDB" id="2140489at2759"/>
<accession>A0A2S5BFX5</accession>